<dbReference type="Proteomes" id="UP000285456">
    <property type="component" value="Unassembled WGS sequence"/>
</dbReference>
<protein>
    <submittedName>
        <fullName evidence="1">DUF370 domain-containing protein</fullName>
    </submittedName>
</protein>
<keyword evidence="2" id="KW-1185">Reference proteome</keyword>
<reference evidence="1 2" key="1">
    <citation type="journal article" date="2007" name="Int. J. Syst. Evol. Microbiol.">
        <title>Oceanobacillus profundus sp. nov., isolated from a deep-sea sediment core.</title>
        <authorList>
            <person name="Kim Y.G."/>
            <person name="Choi D.H."/>
            <person name="Hyun S."/>
            <person name="Cho B.C."/>
        </authorList>
    </citation>
    <scope>NUCLEOTIDE SEQUENCE [LARGE SCALE GENOMIC DNA]</scope>
    <source>
        <strain evidence="1 2">DSM 18246</strain>
    </source>
</reference>
<evidence type="ECO:0000313" key="2">
    <source>
        <dbReference type="Proteomes" id="UP000285456"/>
    </source>
</evidence>
<sequence>MFIHIGDSNVIQSEDIVAIIDYNLVSSSTIMDEMMATAHQKKQIIGPKKNAKSVMITKNTIYYSSLSVSTLKKRSSMIRAINKLDDYSDEIVP</sequence>
<dbReference type="OrthoDB" id="9811390at2"/>
<gene>
    <name evidence="1" type="ORF">D1B32_10715</name>
</gene>
<name>A0A417YHA6_9BACI</name>
<evidence type="ECO:0000313" key="1">
    <source>
        <dbReference type="EMBL" id="RHW32229.1"/>
    </source>
</evidence>
<proteinExistence type="predicted"/>
<dbReference type="EMBL" id="QWEH01000006">
    <property type="protein sequence ID" value="RHW32229.1"/>
    <property type="molecule type" value="Genomic_DNA"/>
</dbReference>
<dbReference type="RefSeq" id="WP_095313983.1">
    <property type="nucleotide sequence ID" value="NZ_JAMAWL010000004.1"/>
</dbReference>
<organism evidence="1 2">
    <name type="scientific">Oceanobacillus profundus</name>
    <dbReference type="NCBI Taxonomy" id="372463"/>
    <lineage>
        <taxon>Bacteria</taxon>
        <taxon>Bacillati</taxon>
        <taxon>Bacillota</taxon>
        <taxon>Bacilli</taxon>
        <taxon>Bacillales</taxon>
        <taxon>Bacillaceae</taxon>
        <taxon>Oceanobacillus</taxon>
    </lineage>
</organism>
<dbReference type="Pfam" id="PF04025">
    <property type="entry name" value="RemA-like"/>
    <property type="match status" value="1"/>
</dbReference>
<dbReference type="InterPro" id="IPR007169">
    <property type="entry name" value="RemA-like"/>
</dbReference>
<dbReference type="AlphaFoldDB" id="A0A417YHA6"/>
<comment type="caution">
    <text evidence="1">The sequence shown here is derived from an EMBL/GenBank/DDBJ whole genome shotgun (WGS) entry which is preliminary data.</text>
</comment>
<accession>A0A417YHA6</accession>
<dbReference type="NCBIfam" id="NF046065">
    <property type="entry name" value="MtxRegRemB"/>
    <property type="match status" value="1"/>
</dbReference>